<protein>
    <submittedName>
        <fullName evidence="2">Uncharacterized protein</fullName>
    </submittedName>
</protein>
<dbReference type="EMBL" id="MEHJ01000001">
    <property type="protein sequence ID" value="OEJ28672.1"/>
    <property type="molecule type" value="Genomic_DNA"/>
</dbReference>
<feature type="compositionally biased region" description="Polar residues" evidence="1">
    <location>
        <begin position="24"/>
        <end position="39"/>
    </location>
</feature>
<evidence type="ECO:0000313" key="2">
    <source>
        <dbReference type="EMBL" id="OEJ28672.1"/>
    </source>
</evidence>
<organism evidence="2 3">
    <name type="scientific">Streptomyces agglomeratus</name>
    <dbReference type="NCBI Taxonomy" id="285458"/>
    <lineage>
        <taxon>Bacteria</taxon>
        <taxon>Bacillati</taxon>
        <taxon>Actinomycetota</taxon>
        <taxon>Actinomycetes</taxon>
        <taxon>Kitasatosporales</taxon>
        <taxon>Streptomycetaceae</taxon>
        <taxon>Streptomyces</taxon>
    </lineage>
</organism>
<name>A0A1E5PGM4_9ACTN</name>
<accession>A0A1E5PGM4</accession>
<comment type="caution">
    <text evidence="2">The sequence shown here is derived from an EMBL/GenBank/DDBJ whole genome shotgun (WGS) entry which is preliminary data.</text>
</comment>
<proteinExistence type="predicted"/>
<dbReference type="PROSITE" id="PS51257">
    <property type="entry name" value="PROKAR_LIPOPROTEIN"/>
    <property type="match status" value="1"/>
</dbReference>
<dbReference type="AlphaFoldDB" id="A0A1E5PGM4"/>
<reference evidence="2 3" key="1">
    <citation type="submission" date="2016-08" db="EMBL/GenBank/DDBJ databases">
        <title>Complete genome sequence of Streptomyces agglomeratus strain 6-3-2, a novel anti-MRSA actinomycete isolated from Wuli of Tebit, China.</title>
        <authorList>
            <person name="Chen X."/>
        </authorList>
    </citation>
    <scope>NUCLEOTIDE SEQUENCE [LARGE SCALE GENOMIC DNA]</scope>
    <source>
        <strain evidence="2 3">6-3-2</strain>
    </source>
</reference>
<dbReference type="Proteomes" id="UP000095759">
    <property type="component" value="Unassembled WGS sequence"/>
</dbReference>
<evidence type="ECO:0000256" key="1">
    <source>
        <dbReference type="SAM" id="MobiDB-lite"/>
    </source>
</evidence>
<gene>
    <name evidence="2" type="ORF">AS594_33570</name>
</gene>
<feature type="region of interest" description="Disordered" evidence="1">
    <location>
        <begin position="1"/>
        <end position="39"/>
    </location>
</feature>
<feature type="compositionally biased region" description="Low complexity" evidence="1">
    <location>
        <begin position="8"/>
        <end position="23"/>
    </location>
</feature>
<keyword evidence="3" id="KW-1185">Reference proteome</keyword>
<evidence type="ECO:0000313" key="3">
    <source>
        <dbReference type="Proteomes" id="UP000095759"/>
    </source>
</evidence>
<sequence>MAKVPMAGSGSTSSCRSSGAISGDISTAPTPTLAGTQAFGQDDQVGFAPVPVVTRQRCAGAP</sequence>